<dbReference type="GO" id="GO:0090364">
    <property type="term" value="P:regulation of proteasome assembly"/>
    <property type="evidence" value="ECO:0007669"/>
    <property type="project" value="InterPro"/>
</dbReference>
<reference evidence="2" key="1">
    <citation type="submission" date="2019-08" db="EMBL/GenBank/DDBJ databases">
        <title>The genome of the North American firefly Photinus pyralis.</title>
        <authorList>
            <consortium name="Photinus pyralis genome working group"/>
            <person name="Fallon T.R."/>
            <person name="Sander Lower S.E."/>
            <person name="Weng J.-K."/>
        </authorList>
    </citation>
    <scope>NUCLEOTIDE SEQUENCE</scope>
    <source>
        <strain evidence="2">TRF0915ILg1</strain>
        <tissue evidence="2">Whole body</tissue>
    </source>
</reference>
<comment type="caution">
    <text evidence="2">The sequence shown here is derived from an EMBL/GenBank/DDBJ whole genome shotgun (WGS) entry which is preliminary data.</text>
</comment>
<dbReference type="Gene3D" id="3.40.50.1000">
    <property type="entry name" value="HAD superfamily/HAD-like"/>
    <property type="match status" value="1"/>
</dbReference>
<evidence type="ECO:0000313" key="2">
    <source>
        <dbReference type="EMBL" id="KAF2883095.1"/>
    </source>
</evidence>
<evidence type="ECO:0000313" key="3">
    <source>
        <dbReference type="Proteomes" id="UP000801492"/>
    </source>
</evidence>
<organism evidence="2 3">
    <name type="scientific">Ignelater luminosus</name>
    <name type="common">Cucubano</name>
    <name type="synonym">Pyrophorus luminosus</name>
    <dbReference type="NCBI Taxonomy" id="2038154"/>
    <lineage>
        <taxon>Eukaryota</taxon>
        <taxon>Metazoa</taxon>
        <taxon>Ecdysozoa</taxon>
        <taxon>Arthropoda</taxon>
        <taxon>Hexapoda</taxon>
        <taxon>Insecta</taxon>
        <taxon>Pterygota</taxon>
        <taxon>Neoptera</taxon>
        <taxon>Endopterygota</taxon>
        <taxon>Coleoptera</taxon>
        <taxon>Polyphaga</taxon>
        <taxon>Elateriformia</taxon>
        <taxon>Elateroidea</taxon>
        <taxon>Elateridae</taxon>
        <taxon>Agrypninae</taxon>
        <taxon>Pyrophorini</taxon>
        <taxon>Ignelater</taxon>
    </lineage>
</organism>
<accession>A0A8K0FX35</accession>
<dbReference type="OrthoDB" id="6798842at2759"/>
<dbReference type="EMBL" id="VTPC01090560">
    <property type="protein sequence ID" value="KAF2883095.1"/>
    <property type="molecule type" value="Genomic_DNA"/>
</dbReference>
<dbReference type="InterPro" id="IPR004274">
    <property type="entry name" value="FCP1_dom"/>
</dbReference>
<evidence type="ECO:0000259" key="1">
    <source>
        <dbReference type="PROSITE" id="PS50969"/>
    </source>
</evidence>
<dbReference type="InterPro" id="IPR036412">
    <property type="entry name" value="HAD-like_sf"/>
</dbReference>
<dbReference type="PANTHER" id="PTHR48493">
    <property type="entry name" value="UBIQUITIN-LIKE DOMAIN-CONTAINING CTD PHOSPHATASE 1"/>
    <property type="match status" value="1"/>
</dbReference>
<dbReference type="PROSITE" id="PS50969">
    <property type="entry name" value="FCP1"/>
    <property type="match status" value="1"/>
</dbReference>
<dbReference type="Proteomes" id="UP000801492">
    <property type="component" value="Unassembled WGS sequence"/>
</dbReference>
<proteinExistence type="predicted"/>
<sequence>MLGPQKWLRNRNRNVGLKIAGIPRDDKKLIIFNIKQTIFDVFSFVRDFYGRPYLHILLGKIYKYYDIGLWSSSSMTGLETQIRKLGTQNHLDYKILFYADSTLMTKVTMADGLQCQAKPLDIIWKQFPEYNASNTLLCDSKEDSFHLNPLNGILVEPYYYDFYAGDDELLKLLPYLEWVAEFKDVRDINHTIWKTRIVADVS</sequence>
<feature type="domain" description="FCP1 homology" evidence="1">
    <location>
        <begin position="23"/>
        <end position="179"/>
    </location>
</feature>
<dbReference type="InterPro" id="IPR023214">
    <property type="entry name" value="HAD_sf"/>
</dbReference>
<dbReference type="PANTHER" id="PTHR48493:SF1">
    <property type="entry name" value="UBIQUITIN-LIKE DOMAIN-CONTAINING CTD PHOSPHATASE 1"/>
    <property type="match status" value="1"/>
</dbReference>
<dbReference type="SMART" id="SM00577">
    <property type="entry name" value="CPDc"/>
    <property type="match status" value="1"/>
</dbReference>
<dbReference type="InterPro" id="IPR051658">
    <property type="entry name" value="UBLCP1"/>
</dbReference>
<protein>
    <recommendedName>
        <fullName evidence="1">FCP1 homology domain-containing protein</fullName>
    </recommendedName>
</protein>
<dbReference type="Pfam" id="PF03031">
    <property type="entry name" value="NIF"/>
    <property type="match status" value="1"/>
</dbReference>
<dbReference type="SUPFAM" id="SSF56784">
    <property type="entry name" value="HAD-like"/>
    <property type="match status" value="1"/>
</dbReference>
<gene>
    <name evidence="2" type="ORF">ILUMI_23067</name>
</gene>
<name>A0A8K0FX35_IGNLU</name>
<keyword evidence="3" id="KW-1185">Reference proteome</keyword>
<dbReference type="AlphaFoldDB" id="A0A8K0FX35"/>